<name>A0A225WY54_9STRA</name>
<organism evidence="1 2">
    <name type="scientific">Phytophthora megakarya</name>
    <dbReference type="NCBI Taxonomy" id="4795"/>
    <lineage>
        <taxon>Eukaryota</taxon>
        <taxon>Sar</taxon>
        <taxon>Stramenopiles</taxon>
        <taxon>Oomycota</taxon>
        <taxon>Peronosporomycetes</taxon>
        <taxon>Peronosporales</taxon>
        <taxon>Peronosporaceae</taxon>
        <taxon>Phytophthora</taxon>
    </lineage>
</organism>
<protein>
    <recommendedName>
        <fullName evidence="3">DDE Tnp4 domain-containing protein</fullName>
    </recommendedName>
</protein>
<accession>A0A225WY54</accession>
<evidence type="ECO:0000313" key="2">
    <source>
        <dbReference type="Proteomes" id="UP000198211"/>
    </source>
</evidence>
<dbReference type="EMBL" id="NBNE01000192">
    <property type="protein sequence ID" value="OWZ21750.1"/>
    <property type="molecule type" value="Genomic_DNA"/>
</dbReference>
<keyword evidence="2" id="KW-1185">Reference proteome</keyword>
<comment type="caution">
    <text evidence="1">The sequence shown here is derived from an EMBL/GenBank/DDBJ whole genome shotgun (WGS) entry which is preliminary data.</text>
</comment>
<gene>
    <name evidence="1" type="ORF">PHMEG_0003657</name>
</gene>
<dbReference type="AlphaFoldDB" id="A0A225WY54"/>
<reference evidence="2" key="1">
    <citation type="submission" date="2017-03" db="EMBL/GenBank/DDBJ databases">
        <title>Phytopthora megakarya and P. palmivora, two closely related causual agents of cacao black pod achieved similar genome size and gene model numbers by different mechanisms.</title>
        <authorList>
            <person name="Ali S."/>
            <person name="Shao J."/>
            <person name="Larry D.J."/>
            <person name="Kronmiller B."/>
            <person name="Shen D."/>
            <person name="Strem M.D."/>
            <person name="Melnick R.L."/>
            <person name="Guiltinan M.J."/>
            <person name="Tyler B.M."/>
            <person name="Meinhardt L.W."/>
            <person name="Bailey B.A."/>
        </authorList>
    </citation>
    <scope>NUCLEOTIDE SEQUENCE [LARGE SCALE GENOMIC DNA]</scope>
    <source>
        <strain evidence="2">zdho120</strain>
    </source>
</reference>
<sequence length="176" mass="19373">MNMLESRYSVLGSPAELLDIAQGFEQIAGFPGAVDGMLIRTLETSKAGTAVKNSPPSMSRQSWTPKVTSDWFLFDLGLTTINRRGMDQQKIVESVSITSTLVHTHCRGVILLGKLEHKSSGRICKVIIGCAVLHNLLILAKDTVVVGDADPLTRKDRMRTNEDFEYTDKPRSNLQG</sequence>
<evidence type="ECO:0008006" key="3">
    <source>
        <dbReference type="Google" id="ProtNLM"/>
    </source>
</evidence>
<proteinExistence type="predicted"/>
<dbReference type="Proteomes" id="UP000198211">
    <property type="component" value="Unassembled WGS sequence"/>
</dbReference>
<evidence type="ECO:0000313" key="1">
    <source>
        <dbReference type="EMBL" id="OWZ21750.1"/>
    </source>
</evidence>